<comment type="caution">
    <text evidence="2">The sequence shown here is derived from an EMBL/GenBank/DDBJ whole genome shotgun (WGS) entry which is preliminary data.</text>
</comment>
<gene>
    <name evidence="2" type="ORF">CEXT_312871</name>
</gene>
<keyword evidence="3" id="KW-1185">Reference proteome</keyword>
<feature type="region of interest" description="Disordered" evidence="1">
    <location>
        <begin position="328"/>
        <end position="359"/>
    </location>
</feature>
<feature type="compositionally biased region" description="Basic and acidic residues" evidence="1">
    <location>
        <begin position="339"/>
        <end position="354"/>
    </location>
</feature>
<evidence type="ECO:0000256" key="1">
    <source>
        <dbReference type="SAM" id="MobiDB-lite"/>
    </source>
</evidence>
<feature type="region of interest" description="Disordered" evidence="1">
    <location>
        <begin position="193"/>
        <end position="255"/>
    </location>
</feature>
<organism evidence="2 3">
    <name type="scientific">Caerostris extrusa</name>
    <name type="common">Bark spider</name>
    <name type="synonym">Caerostris bankana</name>
    <dbReference type="NCBI Taxonomy" id="172846"/>
    <lineage>
        <taxon>Eukaryota</taxon>
        <taxon>Metazoa</taxon>
        <taxon>Ecdysozoa</taxon>
        <taxon>Arthropoda</taxon>
        <taxon>Chelicerata</taxon>
        <taxon>Arachnida</taxon>
        <taxon>Araneae</taxon>
        <taxon>Araneomorphae</taxon>
        <taxon>Entelegynae</taxon>
        <taxon>Araneoidea</taxon>
        <taxon>Araneidae</taxon>
        <taxon>Caerostris</taxon>
    </lineage>
</organism>
<accession>A0AAV4S7E2</accession>
<proteinExistence type="predicted"/>
<sequence>MSLYYRVFLRPRDPPSAIQDVSGCDRCREDRVQEQLSKGEERSSFISAATKEHFEGCRFLPRTKKRASSNEACLSFYRVFHPPDLPSVIRNVPGCDRYREDRGAGAAIGERRGDSSVRMVTIGLGATMDPTLSNVKARCCVVIEHGLRSVDSNKNCPVSSPQQQNLSTSRGILFEQKKRTSSTRHVSLLSCVPPPPTLPQRSRMSRDVTECREDSAGDRSSFIEQRRGDSLAKMQQKKHFERDRFPSSNKKRGHLLRGGMSLSYRVFLRPGPSRNDARVSRDLTAIQFHLRSHKEAPREVSSSKKMEHLRRGMSLSYRVFLRLTRPSRKRSRMSGDVTDVERTGVQEQPSESRKRSSFISEATKKHLERDRFLLRTKKKSISYEACLSLIVRSSTPRPSSKRSRMSRDLTAADRVQPSKSEEVTSENGNNWIGGDKCGFKSHQILEFA</sequence>
<feature type="region of interest" description="Disordered" evidence="1">
    <location>
        <begin position="394"/>
        <end position="432"/>
    </location>
</feature>
<protein>
    <submittedName>
        <fullName evidence="2">Uncharacterized protein</fullName>
    </submittedName>
</protein>
<reference evidence="2 3" key="1">
    <citation type="submission" date="2021-06" db="EMBL/GenBank/DDBJ databases">
        <title>Caerostris extrusa draft genome.</title>
        <authorList>
            <person name="Kono N."/>
            <person name="Arakawa K."/>
        </authorList>
    </citation>
    <scope>NUCLEOTIDE SEQUENCE [LARGE SCALE GENOMIC DNA]</scope>
</reference>
<dbReference type="AlphaFoldDB" id="A0AAV4S7E2"/>
<dbReference type="Proteomes" id="UP001054945">
    <property type="component" value="Unassembled WGS sequence"/>
</dbReference>
<feature type="compositionally biased region" description="Basic and acidic residues" evidence="1">
    <location>
        <begin position="204"/>
        <end position="217"/>
    </location>
</feature>
<evidence type="ECO:0000313" key="2">
    <source>
        <dbReference type="EMBL" id="GIY29575.1"/>
    </source>
</evidence>
<dbReference type="EMBL" id="BPLR01009091">
    <property type="protein sequence ID" value="GIY29575.1"/>
    <property type="molecule type" value="Genomic_DNA"/>
</dbReference>
<name>A0AAV4S7E2_CAEEX</name>
<evidence type="ECO:0000313" key="3">
    <source>
        <dbReference type="Proteomes" id="UP001054945"/>
    </source>
</evidence>